<reference evidence="3" key="2">
    <citation type="submission" date="2023-05" db="EMBL/GenBank/DDBJ databases">
        <authorList>
            <consortium name="Lawrence Berkeley National Laboratory"/>
            <person name="Steindorff A."/>
            <person name="Hensen N."/>
            <person name="Bonometti L."/>
            <person name="Westerberg I."/>
            <person name="Brannstrom I.O."/>
            <person name="Guillou S."/>
            <person name="Cros-Aarteil S."/>
            <person name="Calhoun S."/>
            <person name="Haridas S."/>
            <person name="Kuo A."/>
            <person name="Mondo S."/>
            <person name="Pangilinan J."/>
            <person name="Riley R."/>
            <person name="Labutti K."/>
            <person name="Andreopoulos B."/>
            <person name="Lipzen A."/>
            <person name="Chen C."/>
            <person name="Yanf M."/>
            <person name="Daum C."/>
            <person name="Ng V."/>
            <person name="Clum A."/>
            <person name="Ohm R."/>
            <person name="Martin F."/>
            <person name="Silar P."/>
            <person name="Natvig D."/>
            <person name="Lalanne C."/>
            <person name="Gautier V."/>
            <person name="Ament-Velasquez S.L."/>
            <person name="Kruys A."/>
            <person name="Hutchinson M.I."/>
            <person name="Powell A.J."/>
            <person name="Barry K."/>
            <person name="Miller A.N."/>
            <person name="Grigoriev I.V."/>
            <person name="Debuchy R."/>
            <person name="Gladieux P."/>
            <person name="Thoren M.H."/>
            <person name="Johannesson H."/>
        </authorList>
    </citation>
    <scope>NUCLEOTIDE SEQUENCE</scope>
    <source>
        <strain evidence="3">CBS 757.83</strain>
    </source>
</reference>
<evidence type="ECO:0000259" key="2">
    <source>
        <dbReference type="Pfam" id="PF06094"/>
    </source>
</evidence>
<dbReference type="InterPro" id="IPR013024">
    <property type="entry name" value="GGCT-like"/>
</dbReference>
<accession>A0AAN6QET7</accession>
<evidence type="ECO:0000256" key="1">
    <source>
        <dbReference type="SAM" id="MobiDB-lite"/>
    </source>
</evidence>
<dbReference type="Pfam" id="PF06094">
    <property type="entry name" value="GGACT"/>
    <property type="match status" value="1"/>
</dbReference>
<keyword evidence="4" id="KW-1185">Reference proteome</keyword>
<protein>
    <recommendedName>
        <fullName evidence="2">Gamma-glutamylcyclotransferase AIG2-like domain-containing protein</fullName>
    </recommendedName>
</protein>
<name>A0AAN6QET7_9PEZI</name>
<dbReference type="SUPFAM" id="SSF110857">
    <property type="entry name" value="Gamma-glutamyl cyclotransferase-like"/>
    <property type="match status" value="1"/>
</dbReference>
<comment type="caution">
    <text evidence="3">The sequence shown here is derived from an EMBL/GenBank/DDBJ whole genome shotgun (WGS) entry which is preliminary data.</text>
</comment>
<dbReference type="AlphaFoldDB" id="A0AAN6QET7"/>
<feature type="domain" description="Gamma-glutamylcyclotransferase AIG2-like" evidence="2">
    <location>
        <begin position="84"/>
        <end position="164"/>
    </location>
</feature>
<dbReference type="EMBL" id="MU863624">
    <property type="protein sequence ID" value="KAK4106895.1"/>
    <property type="molecule type" value="Genomic_DNA"/>
</dbReference>
<evidence type="ECO:0000313" key="4">
    <source>
        <dbReference type="Proteomes" id="UP001305647"/>
    </source>
</evidence>
<feature type="region of interest" description="Disordered" evidence="1">
    <location>
        <begin position="1"/>
        <end position="49"/>
    </location>
</feature>
<dbReference type="InterPro" id="IPR036568">
    <property type="entry name" value="GGCT-like_sf"/>
</dbReference>
<dbReference type="Gene3D" id="3.10.490.10">
    <property type="entry name" value="Gamma-glutamyl cyclotransferase-like"/>
    <property type="match status" value="1"/>
</dbReference>
<dbReference type="Proteomes" id="UP001305647">
    <property type="component" value="Unassembled WGS sequence"/>
</dbReference>
<sequence>MLPPSISESDNDSKSFSNGSERSHAQSAPPPPPPLHPRLISARPPQPVVPQTSHFLEKLADMPDGYLLQGPSEAPAYVYEPAYYFFYGTLMNIAILKGVLELDSDPVLRSAKVYGYEPTNWGQYKALVDSKPGTEVTGCAYMAQSIEEEYKLAYYETNATFMYAGDAQALKERRFDRTLWEAQMGTRLPLKWHRGEQGAQE</sequence>
<dbReference type="CDD" id="cd06661">
    <property type="entry name" value="GGCT_like"/>
    <property type="match status" value="1"/>
</dbReference>
<evidence type="ECO:0000313" key="3">
    <source>
        <dbReference type="EMBL" id="KAK4106895.1"/>
    </source>
</evidence>
<proteinExistence type="predicted"/>
<organism evidence="3 4">
    <name type="scientific">Parathielavia hyrcaniae</name>
    <dbReference type="NCBI Taxonomy" id="113614"/>
    <lineage>
        <taxon>Eukaryota</taxon>
        <taxon>Fungi</taxon>
        <taxon>Dikarya</taxon>
        <taxon>Ascomycota</taxon>
        <taxon>Pezizomycotina</taxon>
        <taxon>Sordariomycetes</taxon>
        <taxon>Sordariomycetidae</taxon>
        <taxon>Sordariales</taxon>
        <taxon>Chaetomiaceae</taxon>
        <taxon>Parathielavia</taxon>
    </lineage>
</organism>
<gene>
    <name evidence="3" type="ORF">N658DRAFT_512617</name>
</gene>
<dbReference type="InterPro" id="IPR009288">
    <property type="entry name" value="AIG2-like_dom"/>
</dbReference>
<reference evidence="3" key="1">
    <citation type="journal article" date="2023" name="Mol. Phylogenet. Evol.">
        <title>Genome-scale phylogeny and comparative genomics of the fungal order Sordariales.</title>
        <authorList>
            <person name="Hensen N."/>
            <person name="Bonometti L."/>
            <person name="Westerberg I."/>
            <person name="Brannstrom I.O."/>
            <person name="Guillou S."/>
            <person name="Cros-Aarteil S."/>
            <person name="Calhoun S."/>
            <person name="Haridas S."/>
            <person name="Kuo A."/>
            <person name="Mondo S."/>
            <person name="Pangilinan J."/>
            <person name="Riley R."/>
            <person name="LaButti K."/>
            <person name="Andreopoulos B."/>
            <person name="Lipzen A."/>
            <person name="Chen C."/>
            <person name="Yan M."/>
            <person name="Daum C."/>
            <person name="Ng V."/>
            <person name="Clum A."/>
            <person name="Steindorff A."/>
            <person name="Ohm R.A."/>
            <person name="Martin F."/>
            <person name="Silar P."/>
            <person name="Natvig D.O."/>
            <person name="Lalanne C."/>
            <person name="Gautier V."/>
            <person name="Ament-Velasquez S.L."/>
            <person name="Kruys A."/>
            <person name="Hutchinson M.I."/>
            <person name="Powell A.J."/>
            <person name="Barry K."/>
            <person name="Miller A.N."/>
            <person name="Grigoriev I.V."/>
            <person name="Debuchy R."/>
            <person name="Gladieux P."/>
            <person name="Hiltunen Thoren M."/>
            <person name="Johannesson H."/>
        </authorList>
    </citation>
    <scope>NUCLEOTIDE SEQUENCE</scope>
    <source>
        <strain evidence="3">CBS 757.83</strain>
    </source>
</reference>